<organism evidence="2 3">
    <name type="scientific">Auraticoccus cholistanensis</name>
    <dbReference type="NCBI Taxonomy" id="2656650"/>
    <lineage>
        <taxon>Bacteria</taxon>
        <taxon>Bacillati</taxon>
        <taxon>Actinomycetota</taxon>
        <taxon>Actinomycetes</taxon>
        <taxon>Propionibacteriales</taxon>
        <taxon>Propionibacteriaceae</taxon>
        <taxon>Auraticoccus</taxon>
    </lineage>
</organism>
<feature type="domain" description="VOC" evidence="1">
    <location>
        <begin position="125"/>
        <end position="236"/>
    </location>
</feature>
<dbReference type="InterPro" id="IPR029068">
    <property type="entry name" value="Glyas_Bleomycin-R_OHBP_Dase"/>
</dbReference>
<proteinExistence type="predicted"/>
<dbReference type="PROSITE" id="PS51819">
    <property type="entry name" value="VOC"/>
    <property type="match status" value="1"/>
</dbReference>
<dbReference type="InterPro" id="IPR041581">
    <property type="entry name" value="Glyoxalase_6"/>
</dbReference>
<sequence length="238" mass="25705">MYLENLVLDAADPWLVGRFWTEALGLEVLTDDADGYEARLEVPGGPVLDLCVQPVPEPATAPSRLHLDLSGLPEPEAVVERLLGLGARRLDIGQGPDVPWTVLADPEGTPFCVLERRERHEGAGPLGEIPVEARDPDRDAAFWAGLSGWRPEASDPRLLRHPSGRGPLLSFTPERGPKQVKNRLHLDLRLEPGDDADAVLEQVVAGGGSVLEPAGARLPWTLLADPSGNEFCLLPNRG</sequence>
<dbReference type="EMBL" id="WPCU01000005">
    <property type="protein sequence ID" value="MVA76147.1"/>
    <property type="molecule type" value="Genomic_DNA"/>
</dbReference>
<dbReference type="Proteomes" id="UP000435304">
    <property type="component" value="Unassembled WGS sequence"/>
</dbReference>
<dbReference type="CDD" id="cd06587">
    <property type="entry name" value="VOC"/>
    <property type="match status" value="1"/>
</dbReference>
<dbReference type="SUPFAM" id="SSF54593">
    <property type="entry name" value="Glyoxalase/Bleomycin resistance protein/Dihydroxybiphenyl dioxygenase"/>
    <property type="match status" value="2"/>
</dbReference>
<name>A0A6A9UXS0_9ACTN</name>
<evidence type="ECO:0000313" key="2">
    <source>
        <dbReference type="EMBL" id="MVA76147.1"/>
    </source>
</evidence>
<dbReference type="InterPro" id="IPR037523">
    <property type="entry name" value="VOC_core"/>
</dbReference>
<gene>
    <name evidence="2" type="ORF">GC722_08940</name>
</gene>
<dbReference type="Pfam" id="PF18029">
    <property type="entry name" value="Glyoxalase_6"/>
    <property type="match status" value="2"/>
</dbReference>
<accession>A0A6A9UXS0</accession>
<evidence type="ECO:0000313" key="3">
    <source>
        <dbReference type="Proteomes" id="UP000435304"/>
    </source>
</evidence>
<dbReference type="Gene3D" id="3.10.180.10">
    <property type="entry name" value="2,3-Dihydroxybiphenyl 1,2-Dioxygenase, domain 1"/>
    <property type="match status" value="2"/>
</dbReference>
<dbReference type="PANTHER" id="PTHR35908:SF1">
    <property type="entry name" value="CONSERVED PROTEIN"/>
    <property type="match status" value="1"/>
</dbReference>
<dbReference type="AlphaFoldDB" id="A0A6A9UXS0"/>
<dbReference type="RefSeq" id="WP_331714583.1">
    <property type="nucleotide sequence ID" value="NZ_WPCU01000005.1"/>
</dbReference>
<keyword evidence="3" id="KW-1185">Reference proteome</keyword>
<comment type="caution">
    <text evidence="2">The sequence shown here is derived from an EMBL/GenBank/DDBJ whole genome shotgun (WGS) entry which is preliminary data.</text>
</comment>
<evidence type="ECO:0000259" key="1">
    <source>
        <dbReference type="PROSITE" id="PS51819"/>
    </source>
</evidence>
<protein>
    <submittedName>
        <fullName evidence="2">VOC family protein</fullName>
    </submittedName>
</protein>
<dbReference type="PANTHER" id="PTHR35908">
    <property type="entry name" value="HYPOTHETICAL FUSION PROTEIN"/>
    <property type="match status" value="1"/>
</dbReference>
<reference evidence="2 3" key="1">
    <citation type="submission" date="2019-12" db="EMBL/GenBank/DDBJ databases">
        <title>Auraticoccus cholistani sp. nov., an actinomycete isolated from soil of Cholistan desert.</title>
        <authorList>
            <person name="Cheema M.T."/>
        </authorList>
    </citation>
    <scope>NUCLEOTIDE SEQUENCE [LARGE SCALE GENOMIC DNA]</scope>
    <source>
        <strain evidence="2 3">F435</strain>
    </source>
</reference>